<dbReference type="InterPro" id="IPR036590">
    <property type="entry name" value="SRAP-like"/>
</dbReference>
<dbReference type="SUPFAM" id="SSF143081">
    <property type="entry name" value="BB1717-like"/>
    <property type="match status" value="1"/>
</dbReference>
<keyword evidence="2" id="KW-1185">Reference proteome</keyword>
<reference evidence="1 2" key="1">
    <citation type="submission" date="2009-01" db="EMBL/GenBank/DDBJ databases">
        <title>Complete sequence of chromosome of Methylobacterium nodulans ORS 2060.</title>
        <authorList>
            <consortium name="US DOE Joint Genome Institute"/>
            <person name="Lucas S."/>
            <person name="Copeland A."/>
            <person name="Lapidus A."/>
            <person name="Glavina del Rio T."/>
            <person name="Dalin E."/>
            <person name="Tice H."/>
            <person name="Bruce D."/>
            <person name="Goodwin L."/>
            <person name="Pitluck S."/>
            <person name="Sims D."/>
            <person name="Brettin T."/>
            <person name="Detter J.C."/>
            <person name="Han C."/>
            <person name="Larimer F."/>
            <person name="Land M."/>
            <person name="Hauser L."/>
            <person name="Kyrpides N."/>
            <person name="Ivanova N."/>
            <person name="Marx C.J."/>
            <person name="Richardson P."/>
        </authorList>
    </citation>
    <scope>NUCLEOTIDE SEQUENCE [LARGE SCALE GENOMIC DNA]</scope>
    <source>
        <strain evidence="2">LMG 21967 / CNCM I-2342 / ORS 2060</strain>
    </source>
</reference>
<gene>
    <name evidence="1" type="ordered locus">Mnod_0838</name>
</gene>
<dbReference type="KEGG" id="mno:Mnod_0838"/>
<accession>B8IGG6</accession>
<sequence>MCNLYSLSRSPDEIRRTFGVVRDETGNLPLLPGTFPDQMAPPVRGRMGWLCQPERAMLPAMTDENSLHPFAIEISSLTSPKGTFGWAIRKHGKLLERSDRPHHTEEKAYASALAAVERAFRAAAEMRRR</sequence>
<protein>
    <recommendedName>
        <fullName evidence="3">DUF159 family protein</fullName>
    </recommendedName>
</protein>
<evidence type="ECO:0000313" key="2">
    <source>
        <dbReference type="Proteomes" id="UP000008207"/>
    </source>
</evidence>
<evidence type="ECO:0008006" key="3">
    <source>
        <dbReference type="Google" id="ProtNLM"/>
    </source>
</evidence>
<proteinExistence type="predicted"/>
<dbReference type="Proteomes" id="UP000008207">
    <property type="component" value="Chromosome"/>
</dbReference>
<dbReference type="STRING" id="460265.Mnod_0838"/>
<organism evidence="1 2">
    <name type="scientific">Methylobacterium nodulans (strain LMG 21967 / CNCM I-2342 / ORS 2060)</name>
    <dbReference type="NCBI Taxonomy" id="460265"/>
    <lineage>
        <taxon>Bacteria</taxon>
        <taxon>Pseudomonadati</taxon>
        <taxon>Pseudomonadota</taxon>
        <taxon>Alphaproteobacteria</taxon>
        <taxon>Hyphomicrobiales</taxon>
        <taxon>Methylobacteriaceae</taxon>
        <taxon>Methylobacterium</taxon>
    </lineage>
</organism>
<name>B8IGG6_METNO</name>
<evidence type="ECO:0000313" key="1">
    <source>
        <dbReference type="EMBL" id="ACL55866.1"/>
    </source>
</evidence>
<dbReference type="RefSeq" id="WP_015927570.1">
    <property type="nucleotide sequence ID" value="NC_011894.1"/>
</dbReference>
<dbReference type="EMBL" id="CP001349">
    <property type="protein sequence ID" value="ACL55866.1"/>
    <property type="molecule type" value="Genomic_DNA"/>
</dbReference>
<dbReference type="HOGENOM" id="CLU_1946303_0_0_5"/>
<dbReference type="eggNOG" id="COG2135">
    <property type="taxonomic scope" value="Bacteria"/>
</dbReference>
<dbReference type="AlphaFoldDB" id="B8IGG6"/>